<keyword evidence="20" id="KW-0175">Coiled coil</keyword>
<keyword evidence="6" id="KW-0162">Chylomicron</keyword>
<evidence type="ECO:0000256" key="15">
    <source>
        <dbReference type="ARBA" id="ARBA00023166"/>
    </source>
</evidence>
<feature type="non-terminal residue" evidence="22">
    <location>
        <position position="4601"/>
    </location>
</feature>
<dbReference type="SUPFAM" id="SSF56968">
    <property type="entry name" value="Lipovitellin-phosvitin complex, beta-sheet shell regions"/>
    <property type="match status" value="2"/>
</dbReference>
<dbReference type="SUPFAM" id="SSF48431">
    <property type="entry name" value="Lipovitellin-phosvitin complex, superhelical domain"/>
    <property type="match status" value="1"/>
</dbReference>
<keyword evidence="15" id="KW-1207">Sterol metabolism</keyword>
<keyword evidence="11" id="KW-0427">LDL</keyword>
<dbReference type="GO" id="GO:0005737">
    <property type="term" value="C:cytoplasm"/>
    <property type="evidence" value="ECO:0007669"/>
    <property type="project" value="UniProtKB-SubCell"/>
</dbReference>
<evidence type="ECO:0000256" key="10">
    <source>
        <dbReference type="ARBA" id="ARBA00022677"/>
    </source>
</evidence>
<dbReference type="PANTHER" id="PTHR13769">
    <property type="entry name" value="APOLIPOPROTEIN B"/>
    <property type="match status" value="1"/>
</dbReference>
<evidence type="ECO:0000256" key="17">
    <source>
        <dbReference type="ARBA" id="ARBA00023221"/>
    </source>
</evidence>
<evidence type="ECO:0000256" key="13">
    <source>
        <dbReference type="ARBA" id="ARBA00023055"/>
    </source>
</evidence>
<proteinExistence type="predicted"/>
<organism evidence="22 23">
    <name type="scientific">Mesembrinibis cayennensis</name>
    <dbReference type="NCBI Taxonomy" id="1118748"/>
    <lineage>
        <taxon>Eukaryota</taxon>
        <taxon>Metazoa</taxon>
        <taxon>Chordata</taxon>
        <taxon>Craniata</taxon>
        <taxon>Vertebrata</taxon>
        <taxon>Euteleostomi</taxon>
        <taxon>Archelosauria</taxon>
        <taxon>Archosauria</taxon>
        <taxon>Dinosauria</taxon>
        <taxon>Saurischia</taxon>
        <taxon>Theropoda</taxon>
        <taxon>Coelurosauria</taxon>
        <taxon>Aves</taxon>
        <taxon>Neognathae</taxon>
        <taxon>Neoaves</taxon>
        <taxon>Aequornithes</taxon>
        <taxon>Pelecaniformes</taxon>
        <taxon>Threskiornithidae</taxon>
        <taxon>Mesembrinibis</taxon>
    </lineage>
</organism>
<evidence type="ECO:0000256" key="7">
    <source>
        <dbReference type="ARBA" id="ARBA00022525"/>
    </source>
</evidence>
<dbReference type="Pfam" id="PF06448">
    <property type="entry name" value="DUF1081"/>
    <property type="match status" value="1"/>
</dbReference>
<dbReference type="GO" id="GO:0006642">
    <property type="term" value="P:triglyceride mobilization"/>
    <property type="evidence" value="ECO:0007669"/>
    <property type="project" value="TreeGrafter"/>
</dbReference>
<dbReference type="GO" id="GO:0042632">
    <property type="term" value="P:cholesterol homeostasis"/>
    <property type="evidence" value="ECO:0007669"/>
    <property type="project" value="TreeGrafter"/>
</dbReference>
<keyword evidence="13" id="KW-0445">Lipid transport</keyword>
<evidence type="ECO:0000256" key="18">
    <source>
        <dbReference type="ARBA" id="ARBA00023313"/>
    </source>
</evidence>
<evidence type="ECO:0000313" key="23">
    <source>
        <dbReference type="Proteomes" id="UP000574277"/>
    </source>
</evidence>
<feature type="coiled-coil region" evidence="20">
    <location>
        <begin position="4308"/>
        <end position="4350"/>
    </location>
</feature>
<feature type="coiled-coil region" evidence="20">
    <location>
        <begin position="4097"/>
        <end position="4124"/>
    </location>
</feature>
<evidence type="ECO:0000256" key="4">
    <source>
        <dbReference type="ARBA" id="ARBA00022448"/>
    </source>
</evidence>
<dbReference type="InterPro" id="IPR001747">
    <property type="entry name" value="Vitellogenin_N"/>
</dbReference>
<dbReference type="Gene3D" id="1.25.10.20">
    <property type="entry name" value="Vitellinogen, superhelical"/>
    <property type="match status" value="1"/>
</dbReference>
<dbReference type="PANTHER" id="PTHR13769:SF1">
    <property type="entry name" value="APOLIPOPROTEIN B-100"/>
    <property type="match status" value="1"/>
</dbReference>
<sequence length="4601" mass="520089">AEDATRFKHLRKYVYLYEAETSNGITGTADSRSGSKITCKVELEVPQLCHFVLRTMHCSLRETFGVDTEGRAMLKKSKNSEDFASAMSKHELKFSIQDGTKVKLYPEKDEPLNVLNLKRGIISALLVPTETVENIKTISMDTVYGKCDSEVEFKSRKGNVAEDISINRDLKACDNFSPIRDYVSPIAIVKGLNIPLSTLLRSTQFCHYNIDAKKRHIRDAVCSEKHLFLPSSYKNRYGVMTEVNQTLKLEDTPKINNRNFDGDELEEKGLALESTDAKFPRQGDAVLKILQELQKLTASQQNQQRARLFYKFVSGLRSLHNTTLGSLVPKMMETSSAITVQALTQCGTPECYGAVLQMLRTGNVNPLVVDLVTYTLGLLPSPTPKRIREILNMAQYQPSRASFYGLSHSVTKFYNEKMIVTEEITDVADFMVSLLGTDCSGEDELTYLTLRAIGNMGAVMEKAKPNLKSFLKTCIRNEAASLSVQKAAIQAFRKMTITEEDRSALLKAFQEGDAPTDKRLAAYLILMKNPSPSDLAKILRVLTKEKNEQVKSFIASHIANILDSEEVGIEDLKSQVEEALKGNQVPTAKDFRKFSQNYQISKRVSVPGVDPISAKVEGNVVFDPNSYVPKETMLKTTLNVYGFGPSDIFELGLDGKGFEPTLEALFGEKGFFPDTASKALYWVEGRVPEQVSKALSDYFGYSQDGKQDQDIMKGIMLNLEKLLKELGNKEAPEGRAYLRILGEELGYMKLNDFKLLGSMILKSVKTLQTIPEMIAQAISKGVDRDLFVHYMFMDNEFELPTGAGLQLKFALSGIATPGAKVAVKLHQKNMQAELIAKPSVAIEFVTHLGINMPEFARSGVEMNSNIFHESGIEAHVSMKAGQLKFSIPAPKTPTKLLSISNTLYLVSPAKTEEIPPLIENRETWTSCKPFIAGLNFCTKLLYSNASATEAAPYYPLTGESRFEVEIVSTGEVKEYSASANYDLQREGNDLIDTLKFAVQAEGEKQHEATLTFRYNRDRKILTSDVHIPDVDVDFGANFRITDESLPGKKAYTFILDFNRQKISEVTLTGQIRYAGMEEAMLRGTISIPRLQTELRTEALVNYSPTKGYLQMSSAATTHGNSISERVLLRYDSEKVELEWNSGASAAVKKMSSGFPVDFSDYPKTLEKHANELLDRKVAHTDMTLRHIVSQFIVATNTWLQKASKDVPYAQTLQDKLSGLQELNIQKINLPVITIPEELFLKSEGRIRYILNKNSVLINIPLPFGGRSSHDIRVPQTVKTPPLVMESMGISVPSQEYRIPTFTVPESYPLRVPLLGTLEVSANVYSNYYNWTAGYTLANSTTEKASSIRTTYTTNADSVFELLSYSVKGSGEASYNRNGFTCAYENHLNHRLLTSVFKLARTKSYEPSPVANYTMSLMASSTLGPQLSFSGDIVSEKTNNVNINNVKMEGQLEVASVFARSIYTLSSSYNEKRRILEGKSNLKLDSSYLQATNQISGRYSDDLFSITSVSDVQSGLLKNTASLKYENSQLKMTSETNGRYRHMAGVNKLELILSKKMAALRSEYQATYKQTQYYALFAGSLNSQDLVFNTDISMTDQRNRAAHKSSLNVNQYGLASSATTNVQFSPLTMQSEMNAKLDTAGGSMSLSSSGRYGKNNAKFNLGGRVSLTEITLGSEYQSTVLGMDNKHVLNFRVNREGLKFSNNLQGSFKEIKLEYTNDLNIPGLSLTFASKLDNSFSFDKFHKHVFDLQLQPTSLTAKLNNNIKYTKTELSNKAELLLEPLKLNLGGNVRGAYGADEIRHSYTITYADLAANFKTDTVANVQGAAVSHRVNLNVAGLASSVTMNTNCDSKSLHFSNALRSTMAPFAITADIHTNGNGKLIAMGEHTGDLYSKFLFKAEPLAFTLSHDYRGSTSHSLKSRGRYTTLLDNKVHMLFTPSEQSSAWKLKSQLNNNVYSQDLSAYNDAEKTGMELSGRALADLSVMDTSVILPFTSEEVNLIDVLGLRSSVSEPQEFSISGSVKYDKNKDMHVINLPFLEHLPVYFEQIRGTILSTLQAIQSYLKNISIEQHMRKYKAVLDKLPQHISDYMDKLDMKGRVSSMKNNLVAFTKDYKITSDDLQIMLEKAMDNLQEILSQLQVYLIQIEQYIKDHYEQYDIKALIAQLLDQIVETMTALDNKYKIRMTVVDAIQKLQFFFYQYPSKIGSSTLAWIKNVDDEYKITARIQENLEKLKIQIQNIDVRRIAENWKQQIKMFDAKEVLEKLKRSLPIEKINEVLEQIKDFILNWMEEYEVSEKISAFRGHMHKLIVKYEIDKQVYFLMDRMTELLNQYRIKETVQKLTVYLKNIDVKSCFDKVVAFIDDAVKKVQTFDYEMMIKEVNKFLDMVIKKLKSFDYNQFVDDTNNKIREVTQKINKELRNLELPQKAEALKQYMRDFRAVISKYMEQLRDTKLAAIINWFRELINSTTFANLKAKVNEHLEDLRERISEMDISQEFQWYLQKISQFYNSAVIYISDQWNTAFKKIVALADEYDLKNWAENLNQFVETGFKVPEIRTVIVTIPAFEVSLRSLREATFRTPDFIVPLTDLHIPSYEINIKRLKDMKIPVKFTTPEFTVLNTFKVPSYTIDLKEIKLQIVRTIDKLMSGEFQLPAIDVYFKDLKMRDMPFSDISFPEIQMPQFQIPELLIPKLNLNELQIPNMKIPEFQLPRIPHTVTVPTFGKLSGAFRVTSPFFTLTTKAEVHNTTTSANSPEFVTSLSAQTTSKLDFLVFSVIADSRLLAPEMKQLNLKNSMKVNHRFLKVDHNNEVVFLGTSVEGEAETRANLHTTKNSIELQNNLMVKLQRKIWMQSGTAYSHRLNIPQADFSSQADLVNNMTTEVEAGHISFTSTGKGNWKWASPNFSDEGTHDSHATFRVEGPIITFSANNRINDKYLKVNQAIRYECGFLNYATVQIQSEIESQRVGRSVLNVKGTGQLGGMKVELTGSHNARLNGRITGTVNNEVSFLAQLFEIRLLTNNDGNVKISFPMKLTGKIDFLNNYGFALSSSVQQVSWQAAGRFNQYRYSHNMSAGNNDDRIEAHVEMNGDANLDFLNIPLTIPQLQVPYTGIKTPQLKDYSLWEQAGLKDLLKTTRQSFDLNLNARYDKNKDMHVIPLPLATVHEALNKYIIFFNKHFERGRNTALDFLTKSYNEAKTKFDKYRIQTSLNKLPRTFRIPGYTIPIVNIEVSPFTAEMPAFGYMLPKEISTTGFTVPFIGFSVPSYTLVLPSLELPVLHVPQDLRTLKLPRFRINSPSNHILIPAMGNITYDFSFKSSVITLTANAGLFNQSDIAGQLSVSSSSVIDALQFKLDGSTSLTRKRGLKLATALSLTNNKFLGGNHDSTISLTKRNMEASVATNAEINTPVLKMNFSQELSGNTKSKPTLSSGLKLMYDFNTPKYGTSAKGGVTHKLALESLTSYISVETSTKGDIDGVFYTGNAFSGSLDHEANAYLNANGARSSVKLEAHSKADGLWNNEMKEILAVEASTRRVYAVWEHHGNNYARYTPLFTTTGSQRCKATLELAPWGISAALQIQATQPNSFLDTASVNQVVTVKISTANQKVGWKGEGQIQSLSLSHDMELSNEKSKAKFDISGSLEGYMDFLKNIKCPIAEKSLWDILKLDVTTSADRKQYLNGSASLVYTKSDDGYFFPIPVNKLTDGFTFSIPELHLKAPSPVFSTPEFRVPFTTLQVPAYTIDLRNIKIPQTLNTMPFDVSLPTLPKLGFPKVDVGANYITLEEYKIPYFEVTIPEYQITVSQFTLPKSISLGSFHVDLDEVANKIADFDLPTITIPEQKIEIPPLKISLPAGIYIPSFGALTGSFKVASPLYNVTWRTDLTNKKDSFEQSIDSTCSSTLQFLEYDLNVVSNYKYEEGMFVMKTTGSFSHRDMSANYKEDLTVSGIRVMDNTASLDIISPTFTDVHMRYQNTDRSLSGSVSSPSAGTLGYVIEMDTDILTGKVYYRTRSAPQKNIDILKSEISFKKPDLIQMKFNWKEDAAKDLLLGLKEKVPKMTNAVYRYVNRYHKEHMGLEISAATLKMKNAMQNNADKAYSFAVKQIDQIDAQLRTAANEASGKYQEMKVKAKQLYQEAADQAEQFDYQSIKAKLLDATIEIIEEYHKRIKHLIDSAIEFLKTTKFQVPGLSEKYTGEEIYLMTTEKVAKSADLCLSRLQEYFDALIAAINELEVKVPASETILRGRNVLDQIKEMLKHLQEKIRQTFATLQEADFAGRLKQLKQVVQQVFQKVQEMVRSLQSKNFEDIKVQTQLLYRDAVASDYAEKLRSLAEDVKKYISQLKDFSQKTFQDLSEKLHQLLLYVKALREEYFDPTTLGWSVKYYEVEDKVLGWLRNLIDTLVDWHKKYVGDLADSVKRLTDQVRELVENYSQEYYDLITDVEGKGKQKVMELSSAAQEKIRYWSAAAKRKIDEHNKQVKEKLQEIYGRLSHSQEKLISEAKRLIDLTIENYSAFLQYISELLRWFEQITAESIKPYIAVRQGELRIDVPKPFDLQSIYQMPQKSREALRKKVELTRTLIQQGIEQGSRKWEEMQRFIDEQLATEQLSLQQIMENVQQRMKT</sequence>
<evidence type="ECO:0000256" key="19">
    <source>
        <dbReference type="PROSITE-ProRule" id="PRU00557"/>
    </source>
</evidence>
<dbReference type="GO" id="GO:0050750">
    <property type="term" value="F:low-density lipoprotein particle receptor binding"/>
    <property type="evidence" value="ECO:0007669"/>
    <property type="project" value="TreeGrafter"/>
</dbReference>
<keyword evidence="18" id="KW-0850">VLDL</keyword>
<accession>A0A7L0PTT3</accession>
<keyword evidence="7" id="KW-0964">Secreted</keyword>
<feature type="coiled-coil region" evidence="20">
    <location>
        <begin position="4195"/>
        <end position="4249"/>
    </location>
</feature>
<dbReference type="GO" id="GO:0034359">
    <property type="term" value="C:mature chylomicron"/>
    <property type="evidence" value="ECO:0007669"/>
    <property type="project" value="TreeGrafter"/>
</dbReference>
<reference evidence="22 23" key="1">
    <citation type="submission" date="2019-09" db="EMBL/GenBank/DDBJ databases">
        <title>Bird 10,000 Genomes (B10K) Project - Family phase.</title>
        <authorList>
            <person name="Zhang G."/>
        </authorList>
    </citation>
    <scope>NUCLEOTIDE SEQUENCE [LARGE SCALE GENOMIC DNA]</scope>
    <source>
        <strain evidence="22">B10K-DU-001-44</strain>
        <tissue evidence="22">Muscle</tissue>
    </source>
</reference>
<keyword evidence="9" id="KW-0358">Heparin-binding</keyword>
<dbReference type="PROSITE" id="PS51211">
    <property type="entry name" value="VITELLOGENIN"/>
    <property type="match status" value="1"/>
</dbReference>
<dbReference type="Pfam" id="PF12491">
    <property type="entry name" value="ApoB100_C"/>
    <property type="match status" value="1"/>
</dbReference>
<dbReference type="InterPro" id="IPR015816">
    <property type="entry name" value="Vitellinogen_b-sht_N"/>
</dbReference>
<keyword evidence="4" id="KW-0813">Transport</keyword>
<dbReference type="GO" id="GO:0030301">
    <property type="term" value="P:cholesterol transport"/>
    <property type="evidence" value="ECO:0007669"/>
    <property type="project" value="TreeGrafter"/>
</dbReference>
<evidence type="ECO:0000256" key="8">
    <source>
        <dbReference type="ARBA" id="ARBA00022548"/>
    </source>
</evidence>
<feature type="domain" description="Vitellogenin" evidence="21">
    <location>
        <begin position="7"/>
        <end position="632"/>
    </location>
</feature>
<comment type="caution">
    <text evidence="22">The sequence shown here is derived from an EMBL/GenBank/DDBJ whole genome shotgun (WGS) entry which is preliminary data.</text>
</comment>
<dbReference type="InterPro" id="IPR052418">
    <property type="entry name" value="Apolipoprotein_B"/>
</dbReference>
<keyword evidence="23" id="KW-1185">Reference proteome</keyword>
<dbReference type="SMART" id="SM00638">
    <property type="entry name" value="LPD_N"/>
    <property type="match status" value="1"/>
</dbReference>
<dbReference type="Pfam" id="PF09172">
    <property type="entry name" value="Vit_open_b-sht"/>
    <property type="match status" value="1"/>
</dbReference>
<dbReference type="GO" id="GO:0120020">
    <property type="term" value="F:cholesterol transfer activity"/>
    <property type="evidence" value="ECO:0007669"/>
    <property type="project" value="TreeGrafter"/>
</dbReference>
<evidence type="ECO:0000256" key="12">
    <source>
        <dbReference type="ARBA" id="ARBA00022729"/>
    </source>
</evidence>
<dbReference type="GO" id="GO:0042953">
    <property type="term" value="P:lipoprotein transport"/>
    <property type="evidence" value="ECO:0007669"/>
    <property type="project" value="TreeGrafter"/>
</dbReference>
<evidence type="ECO:0000313" key="22">
    <source>
        <dbReference type="EMBL" id="NXL08039.1"/>
    </source>
</evidence>
<evidence type="ECO:0000256" key="14">
    <source>
        <dbReference type="ARBA" id="ARBA00023098"/>
    </source>
</evidence>
<evidence type="ECO:0000256" key="1">
    <source>
        <dbReference type="ARBA" id="ARBA00004496"/>
    </source>
</evidence>
<evidence type="ECO:0000256" key="5">
    <source>
        <dbReference type="ARBA" id="ARBA00022490"/>
    </source>
</evidence>
<dbReference type="GO" id="GO:0034362">
    <property type="term" value="C:low-density lipoprotein particle"/>
    <property type="evidence" value="ECO:0007669"/>
    <property type="project" value="UniProtKB-KW"/>
</dbReference>
<feature type="disulfide bond" evidence="19">
    <location>
        <begin position="147"/>
        <end position="173"/>
    </location>
</feature>
<dbReference type="InterPro" id="IPR015819">
    <property type="entry name" value="Lipid_transp_b-sht_shell"/>
</dbReference>
<evidence type="ECO:0000259" key="21">
    <source>
        <dbReference type="PROSITE" id="PS51211"/>
    </source>
</evidence>
<dbReference type="SMART" id="SM01169">
    <property type="entry name" value="DUF1943"/>
    <property type="match status" value="1"/>
</dbReference>
<evidence type="ECO:0000256" key="16">
    <source>
        <dbReference type="ARBA" id="ARBA00023180"/>
    </source>
</evidence>
<dbReference type="InterPro" id="IPR015255">
    <property type="entry name" value="Vitellinogen_open_b-sht"/>
</dbReference>
<dbReference type="Gene3D" id="2.20.80.10">
    <property type="entry name" value="Lipovitellin-phosvitin complex, chain A, domain 4"/>
    <property type="match status" value="1"/>
</dbReference>
<keyword evidence="16" id="KW-0325">Glycoprotein</keyword>
<keyword evidence="10" id="KW-0551">Lipid droplet</keyword>
<protein>
    <submittedName>
        <fullName evidence="22">APOB protein</fullName>
    </submittedName>
</protein>
<evidence type="ECO:0000256" key="3">
    <source>
        <dbReference type="ARBA" id="ARBA00004613"/>
    </source>
</evidence>
<dbReference type="InterPro" id="IPR009454">
    <property type="entry name" value="Lipid_transpt_open_b-sht"/>
</dbReference>
<feature type="non-terminal residue" evidence="22">
    <location>
        <position position="1"/>
    </location>
</feature>
<evidence type="ECO:0000256" key="11">
    <source>
        <dbReference type="ARBA" id="ARBA00022710"/>
    </source>
</evidence>
<dbReference type="FunFam" id="2.30.230.10:FF:000003">
    <property type="entry name" value="Apolipoprotein B"/>
    <property type="match status" value="1"/>
</dbReference>
<dbReference type="Proteomes" id="UP000574277">
    <property type="component" value="Unassembled WGS sequence"/>
</dbReference>
<keyword evidence="14" id="KW-0443">Lipid metabolism</keyword>
<comment type="subcellular location">
    <subcellularLocation>
        <location evidence="1">Cytoplasm</location>
    </subcellularLocation>
    <subcellularLocation>
        <location evidence="2">Lipid droplet</location>
    </subcellularLocation>
    <subcellularLocation>
        <location evidence="3">Secreted</location>
    </subcellularLocation>
</comment>
<dbReference type="GO" id="GO:0008203">
    <property type="term" value="P:cholesterol metabolic process"/>
    <property type="evidence" value="ECO:0007669"/>
    <property type="project" value="UniProtKB-KW"/>
</dbReference>
<dbReference type="EMBL" id="VXAT01014285">
    <property type="protein sequence ID" value="NXL08039.1"/>
    <property type="molecule type" value="Genomic_DNA"/>
</dbReference>
<dbReference type="GO" id="GO:0034361">
    <property type="term" value="C:very-low-density lipoprotein particle"/>
    <property type="evidence" value="ECO:0007669"/>
    <property type="project" value="UniProtKB-KW"/>
</dbReference>
<keyword evidence="5" id="KW-0963">Cytoplasm</keyword>
<dbReference type="InterPro" id="IPR011030">
    <property type="entry name" value="Lipovitellin_superhlx_dom"/>
</dbReference>
<dbReference type="GO" id="GO:0005811">
    <property type="term" value="C:lipid droplet"/>
    <property type="evidence" value="ECO:0007669"/>
    <property type="project" value="UniProtKB-SubCell"/>
</dbReference>
<evidence type="ECO:0000256" key="2">
    <source>
        <dbReference type="ARBA" id="ARBA00004502"/>
    </source>
</evidence>
<gene>
    <name evidence="22" type="primary">Apob</name>
    <name evidence="22" type="ORF">MESCAY_R10160</name>
</gene>
<feature type="coiled-coil region" evidence="20">
    <location>
        <begin position="2113"/>
        <end position="2140"/>
    </location>
</feature>
<dbReference type="GO" id="GO:0008201">
    <property type="term" value="F:heparin binding"/>
    <property type="evidence" value="ECO:0007669"/>
    <property type="project" value="UniProtKB-KW"/>
</dbReference>
<keyword evidence="19" id="KW-1015">Disulfide bond</keyword>
<dbReference type="InterPro" id="IPR022176">
    <property type="entry name" value="ApoB100_C"/>
</dbReference>
<keyword evidence="8" id="KW-0153">Cholesterol metabolism</keyword>
<keyword evidence="17" id="KW-0753">Steroid metabolism</keyword>
<keyword evidence="12" id="KW-0732">Signal</keyword>
<evidence type="ECO:0000256" key="20">
    <source>
        <dbReference type="SAM" id="Coils"/>
    </source>
</evidence>
<name>A0A7L0PTT3_9AVES</name>
<dbReference type="Pfam" id="PF01347">
    <property type="entry name" value="Vitellogenin_N"/>
    <property type="match status" value="1"/>
</dbReference>
<dbReference type="Gene3D" id="2.30.230.10">
    <property type="entry name" value="Lipovitellin, beta-sheet shell regions, chain A"/>
    <property type="match status" value="1"/>
</dbReference>
<comment type="caution">
    <text evidence="19">Lacks conserved residue(s) required for the propagation of feature annotation.</text>
</comment>
<evidence type="ECO:0000256" key="6">
    <source>
        <dbReference type="ARBA" id="ARBA00022513"/>
    </source>
</evidence>
<evidence type="ECO:0000256" key="9">
    <source>
        <dbReference type="ARBA" id="ARBA00022674"/>
    </source>
</evidence>